<dbReference type="Pfam" id="PF02541">
    <property type="entry name" value="Ppx-GppA"/>
    <property type="match status" value="1"/>
</dbReference>
<organism evidence="4 5">
    <name type="scientific">Christiangramia sediminis</name>
    <dbReference type="NCBI Taxonomy" id="2881336"/>
    <lineage>
        <taxon>Bacteria</taxon>
        <taxon>Pseudomonadati</taxon>
        <taxon>Bacteroidota</taxon>
        <taxon>Flavobacteriia</taxon>
        <taxon>Flavobacteriales</taxon>
        <taxon>Flavobacteriaceae</taxon>
        <taxon>Christiangramia</taxon>
    </lineage>
</organism>
<gene>
    <name evidence="4" type="ORF">LGQ90_12775</name>
</gene>
<name>A0A9X1LKN6_9FLAO</name>
<comment type="caution">
    <text evidence="4">The sequence shown here is derived from an EMBL/GenBank/DDBJ whole genome shotgun (WGS) entry which is preliminary data.</text>
</comment>
<dbReference type="InterPro" id="IPR043129">
    <property type="entry name" value="ATPase_NBD"/>
</dbReference>
<reference evidence="4" key="1">
    <citation type="submission" date="2021-10" db="EMBL/GenBank/DDBJ databases">
        <title>Gramella sp. ASW11-100T, isolated from marine sediment.</title>
        <authorList>
            <person name="Xia C."/>
        </authorList>
    </citation>
    <scope>NUCLEOTIDE SEQUENCE</scope>
    <source>
        <strain evidence="4">ASW11-100</strain>
    </source>
</reference>
<dbReference type="Pfam" id="PF21447">
    <property type="entry name" value="Ppx-GppA_III"/>
    <property type="match status" value="1"/>
</dbReference>
<evidence type="ECO:0000313" key="4">
    <source>
        <dbReference type="EMBL" id="MCB7482138.1"/>
    </source>
</evidence>
<dbReference type="CDD" id="cd00077">
    <property type="entry name" value="HDc"/>
    <property type="match status" value="1"/>
</dbReference>
<dbReference type="InterPro" id="IPR050273">
    <property type="entry name" value="GppA/Ppx_hydrolase"/>
</dbReference>
<dbReference type="Gene3D" id="3.30.420.40">
    <property type="match status" value="1"/>
</dbReference>
<feature type="domain" description="Ppx/GppA phosphatase C-terminal" evidence="3">
    <location>
        <begin position="332"/>
        <end position="488"/>
    </location>
</feature>
<dbReference type="Proteomes" id="UP001139414">
    <property type="component" value="Unassembled WGS sequence"/>
</dbReference>
<dbReference type="InterPro" id="IPR003695">
    <property type="entry name" value="Ppx_GppA_N"/>
</dbReference>
<dbReference type="PIRSF" id="PIRSF001267">
    <property type="entry name" value="Pyrophosphatase_GppA_Ppx"/>
    <property type="match status" value="1"/>
</dbReference>
<evidence type="ECO:0000259" key="2">
    <source>
        <dbReference type="Pfam" id="PF02541"/>
    </source>
</evidence>
<sequence>MENISNNSTPTKRIAAIDLGTNSFHAVLVDIYPDGSFRTIDKLKEMVILAEKGMDNHLSEDAMQRGLDALKRIKFLCDSQQVEEIIAFATSAIREARNGGDFIQRMQDEADIKARAIPGNMEAELIGYAVRHSIALDEEMVLMVDIGGGSVEFIIGNNEKFLYHKSLKLGVARMAAKFVKTDPIVDEEIKALRKHYKKELGEIGEIIKKHNVKTMIGSSGTMENIGAMVASRNSLTANMSLNELTFSASDFKSLYKDFVELDRTERKKISELDEKRIDIINPGMVLVKYLLKKFNIENIRISEAALRDGMILNFIKKERPKLDMVANFPDPRKRSIFELLRKCNWMEAHSTHVASIALQLFDEFKAELKLEEQDRELLEYASLLHDIGYYISYRKHHKHALYLIRHSDLRGFTEDEINIMANVARYHRRTHPKKRHFLYKKLEKPLRKKVKNLSGLLRLADGLDRSHYQNVEKLEIDNGTEKVNLYLTTMGDPELEIWGAEQKSKLFQKVTGKKLEIYAVNKNEPECSQNLTGNENEIKSV</sequence>
<dbReference type="InterPro" id="IPR003607">
    <property type="entry name" value="HD/PDEase_dom"/>
</dbReference>
<dbReference type="PANTHER" id="PTHR30005">
    <property type="entry name" value="EXOPOLYPHOSPHATASE"/>
    <property type="match status" value="1"/>
</dbReference>
<dbReference type="EMBL" id="JAJBZG010000005">
    <property type="protein sequence ID" value="MCB7482138.1"/>
    <property type="molecule type" value="Genomic_DNA"/>
</dbReference>
<dbReference type="InterPro" id="IPR048950">
    <property type="entry name" value="Ppx_GppA_C"/>
</dbReference>
<dbReference type="Gene3D" id="3.30.420.150">
    <property type="entry name" value="Exopolyphosphatase. Domain 2"/>
    <property type="match status" value="1"/>
</dbReference>
<dbReference type="InterPro" id="IPR030673">
    <property type="entry name" value="PyroPPase_GppA_Ppx"/>
</dbReference>
<dbReference type="FunFam" id="1.10.3210.10:FF:000025">
    <property type="entry name" value="Exopolyphosphatase"/>
    <property type="match status" value="1"/>
</dbReference>
<feature type="domain" description="Ppx/GppA phosphatase N-terminal" evidence="2">
    <location>
        <begin position="34"/>
        <end position="317"/>
    </location>
</feature>
<dbReference type="SUPFAM" id="SSF53067">
    <property type="entry name" value="Actin-like ATPase domain"/>
    <property type="match status" value="2"/>
</dbReference>
<evidence type="ECO:0000313" key="5">
    <source>
        <dbReference type="Proteomes" id="UP001139414"/>
    </source>
</evidence>
<dbReference type="GO" id="GO:0016462">
    <property type="term" value="F:pyrophosphatase activity"/>
    <property type="evidence" value="ECO:0007669"/>
    <property type="project" value="TreeGrafter"/>
</dbReference>
<dbReference type="RefSeq" id="WP_229341572.1">
    <property type="nucleotide sequence ID" value="NZ_JAJBZG010000005.1"/>
</dbReference>
<keyword evidence="1" id="KW-0378">Hydrolase</keyword>
<dbReference type="AlphaFoldDB" id="A0A9X1LKN6"/>
<accession>A0A9X1LKN6</accession>
<keyword evidence="5" id="KW-1185">Reference proteome</keyword>
<protein>
    <submittedName>
        <fullName evidence="4">Ppx/GppA family phosphatase</fullName>
    </submittedName>
</protein>
<evidence type="ECO:0000256" key="1">
    <source>
        <dbReference type="ARBA" id="ARBA00022801"/>
    </source>
</evidence>
<dbReference type="SUPFAM" id="SSF109604">
    <property type="entry name" value="HD-domain/PDEase-like"/>
    <property type="match status" value="1"/>
</dbReference>
<dbReference type="PANTHER" id="PTHR30005:SF0">
    <property type="entry name" value="RETROGRADE REGULATION PROTEIN 2"/>
    <property type="match status" value="1"/>
</dbReference>
<dbReference type="Gene3D" id="1.10.3210.10">
    <property type="entry name" value="Hypothetical protein af1432"/>
    <property type="match status" value="1"/>
</dbReference>
<proteinExistence type="predicted"/>
<evidence type="ECO:0000259" key="3">
    <source>
        <dbReference type="Pfam" id="PF21447"/>
    </source>
</evidence>